<accession>D2VJ92</accession>
<reference evidence="2 3" key="1">
    <citation type="journal article" date="2010" name="Cell">
        <title>The genome of Naegleria gruberi illuminates early eukaryotic versatility.</title>
        <authorList>
            <person name="Fritz-Laylin L.K."/>
            <person name="Prochnik S.E."/>
            <person name="Ginger M.L."/>
            <person name="Dacks J.B."/>
            <person name="Carpenter M.L."/>
            <person name="Field M.C."/>
            <person name="Kuo A."/>
            <person name="Paredez A."/>
            <person name="Chapman J."/>
            <person name="Pham J."/>
            <person name="Shu S."/>
            <person name="Neupane R."/>
            <person name="Cipriano M."/>
            <person name="Mancuso J."/>
            <person name="Tu H."/>
            <person name="Salamov A."/>
            <person name="Lindquist E."/>
            <person name="Shapiro H."/>
            <person name="Lucas S."/>
            <person name="Grigoriev I.V."/>
            <person name="Cande W.Z."/>
            <person name="Fulton C."/>
            <person name="Rokhsar D.S."/>
            <person name="Dawson S.C."/>
        </authorList>
    </citation>
    <scope>NUCLEOTIDE SEQUENCE [LARGE SCALE GENOMIC DNA]</scope>
    <source>
        <strain evidence="2 3">NEG-M</strain>
    </source>
</reference>
<dbReference type="EMBL" id="GG738875">
    <property type="protein sequence ID" value="EFC43154.1"/>
    <property type="molecule type" value="Genomic_DNA"/>
</dbReference>
<dbReference type="OrthoDB" id="2503993at2759"/>
<keyword evidence="1" id="KW-0732">Signal</keyword>
<dbReference type="GeneID" id="8853215"/>
<organism evidence="3">
    <name type="scientific">Naegleria gruberi</name>
    <name type="common">Amoeba</name>
    <dbReference type="NCBI Taxonomy" id="5762"/>
    <lineage>
        <taxon>Eukaryota</taxon>
        <taxon>Discoba</taxon>
        <taxon>Heterolobosea</taxon>
        <taxon>Tetramitia</taxon>
        <taxon>Eutetramitia</taxon>
        <taxon>Vahlkampfiidae</taxon>
        <taxon>Naegleria</taxon>
    </lineage>
</organism>
<dbReference type="PROSITE" id="PS51257">
    <property type="entry name" value="PROKAR_LIPOPROTEIN"/>
    <property type="match status" value="1"/>
</dbReference>
<dbReference type="Proteomes" id="UP000006671">
    <property type="component" value="Unassembled WGS sequence"/>
</dbReference>
<dbReference type="AlphaFoldDB" id="D2VJ92"/>
<protein>
    <submittedName>
        <fullName evidence="2">Predicted protein</fullName>
    </submittedName>
</protein>
<evidence type="ECO:0000313" key="2">
    <source>
        <dbReference type="EMBL" id="EFC43154.1"/>
    </source>
</evidence>
<dbReference type="RefSeq" id="XP_002675898.1">
    <property type="nucleotide sequence ID" value="XM_002675852.1"/>
</dbReference>
<feature type="chain" id="PRO_5003038541" evidence="1">
    <location>
        <begin position="22"/>
        <end position="444"/>
    </location>
</feature>
<dbReference type="InParanoid" id="D2VJ92"/>
<dbReference type="PANTHER" id="PTHR31778">
    <property type="entry name" value="BUD SITE SELECTION PROTEIN RAX2"/>
    <property type="match status" value="1"/>
</dbReference>
<dbReference type="KEGG" id="ngr:NAEGRDRAFT_68953"/>
<evidence type="ECO:0000256" key="1">
    <source>
        <dbReference type="SAM" id="SignalP"/>
    </source>
</evidence>
<dbReference type="InterPro" id="IPR011043">
    <property type="entry name" value="Gal_Oxase/kelch_b-propeller"/>
</dbReference>
<name>D2VJ92_NAEGR</name>
<feature type="signal peptide" evidence="1">
    <location>
        <begin position="1"/>
        <end position="21"/>
    </location>
</feature>
<dbReference type="SUPFAM" id="SSF50965">
    <property type="entry name" value="Galactose oxidase, central domain"/>
    <property type="match status" value="1"/>
</dbReference>
<dbReference type="VEuPathDB" id="AmoebaDB:NAEGRDRAFT_68953"/>
<keyword evidence="3" id="KW-1185">Reference proteome</keyword>
<proteinExistence type="predicted"/>
<gene>
    <name evidence="2" type="ORF">NAEGRDRAFT_68953</name>
</gene>
<dbReference type="GO" id="GO:1902929">
    <property type="term" value="C:plasma membrane of growing cell tip"/>
    <property type="evidence" value="ECO:0007669"/>
    <property type="project" value="TreeGrafter"/>
</dbReference>
<evidence type="ECO:0000313" key="3">
    <source>
        <dbReference type="Proteomes" id="UP000006671"/>
    </source>
</evidence>
<sequence length="444" mass="48313">MVKTLLSAAACVLFFITTTACMVSAIALPSIPVSTRIYIGGSFTTLNDTRYNNVAYYDLKEKSFKAMENGTNDEVKVLTTDSYGNVYIGGAFTQLGTKKSGPLAVWNVYHSKWVDTGLSSSDFTPGSVVTAISTECTNSYDFDSTQGLFPCDIYIAGNFKASVSGSNATNILYYHHKNKKWETQATLNATYITVISKVVNNNMVFYGGKFHDANGKEYGLAMYDTSSSSWIMIDGVSGVTDIYYNSHIYSSDNMFISASIFAYSQCKGICNFNLRDGSWTTRSGIISTGSVNKIRYINGLSASNVGSIFVGGSFMSESSVGRRDGTGEYSAISTNYPKETVLGMDICGLKAYDVTGCKGGSVAVVGQNFFKFYDANDNMWKSLLSENGFVLNSISITNIPEMPIPSPIPSPFPSSVQAKISSSECNSFKVLLFITFLFIFHLIN</sequence>
<dbReference type="PANTHER" id="PTHR31778:SF2">
    <property type="entry name" value="BUD SITE SELECTION PROTEIN RAX2"/>
    <property type="match status" value="1"/>
</dbReference>